<proteinExistence type="predicted"/>
<reference evidence="4 5" key="1">
    <citation type="submission" date="2017-03" db="EMBL/GenBank/DDBJ databases">
        <title>Genomes of endolithic fungi from Antarctica.</title>
        <authorList>
            <person name="Coleine C."/>
            <person name="Masonjones S."/>
            <person name="Stajich J.E."/>
        </authorList>
    </citation>
    <scope>NUCLEOTIDE SEQUENCE [LARGE SCALE GENOMIC DNA]</scope>
    <source>
        <strain evidence="4 5">CCFEE 6315</strain>
    </source>
</reference>
<dbReference type="GO" id="GO:0006351">
    <property type="term" value="P:DNA-templated transcription"/>
    <property type="evidence" value="ECO:0007669"/>
    <property type="project" value="InterPro"/>
</dbReference>
<evidence type="ECO:0000256" key="1">
    <source>
        <dbReference type="ARBA" id="ARBA00023242"/>
    </source>
</evidence>
<keyword evidence="5" id="KW-1185">Reference proteome</keyword>
<sequence>MTESQYHLSQYHSFVAVASLHDENEWPRDLGPIEIEERRRLFWSAYTLDVFTSVIGKGVVRGSEAAFNVCYPTEADDEDIGGAGMNPSRSHSAPHDTTWMRGWNFVTDLYRILEHTLYGFRRLRSKDHRTPLIPVTFFDCPVSQNAVLDHVMTMYQELPASLKATKPVTNCWAENLLSFQAANIAATVQLVRMVLFTTEGSNVEQKCRIASDLVRTFASVPTAYLRAISSPLLHHLTGIGMVLGSAFHDGLTQSSYGNIRTVLLELAELISHLETGLQYSAGTSDKLRTQVESIDEFWRMQEQTKASFGLDTTVDAEGTGIRPTGPGQDDQAHSGQLNEDSPHFHFPTELLENWTWVFDCT</sequence>
<evidence type="ECO:0000259" key="3">
    <source>
        <dbReference type="Pfam" id="PF04082"/>
    </source>
</evidence>
<dbReference type="InterPro" id="IPR050987">
    <property type="entry name" value="AtrR-like"/>
</dbReference>
<dbReference type="GO" id="GO:0003677">
    <property type="term" value="F:DNA binding"/>
    <property type="evidence" value="ECO:0007669"/>
    <property type="project" value="InterPro"/>
</dbReference>
<dbReference type="Pfam" id="PF04082">
    <property type="entry name" value="Fungal_trans"/>
    <property type="match status" value="1"/>
</dbReference>
<feature type="domain" description="Xylanolytic transcriptional activator regulatory" evidence="3">
    <location>
        <begin position="19"/>
        <end position="117"/>
    </location>
</feature>
<dbReference type="PANTHER" id="PTHR46910:SF18">
    <property type="entry name" value="ZN(II)2CYS6 TRANSCRIPTION FACTOR (EUROFUNG)"/>
    <property type="match status" value="1"/>
</dbReference>
<name>A0A4U0U1X9_9PEZI</name>
<dbReference type="OrthoDB" id="2123952at2759"/>
<dbReference type="EMBL" id="NAJL01000016">
    <property type="protein sequence ID" value="TKA28868.1"/>
    <property type="molecule type" value="Genomic_DNA"/>
</dbReference>
<organism evidence="4 5">
    <name type="scientific">Salinomyces thailandicus</name>
    <dbReference type="NCBI Taxonomy" id="706561"/>
    <lineage>
        <taxon>Eukaryota</taxon>
        <taxon>Fungi</taxon>
        <taxon>Dikarya</taxon>
        <taxon>Ascomycota</taxon>
        <taxon>Pezizomycotina</taxon>
        <taxon>Dothideomycetes</taxon>
        <taxon>Dothideomycetidae</taxon>
        <taxon>Mycosphaerellales</taxon>
        <taxon>Teratosphaeriaceae</taxon>
        <taxon>Salinomyces</taxon>
    </lineage>
</organism>
<protein>
    <recommendedName>
        <fullName evidence="3">Xylanolytic transcriptional activator regulatory domain-containing protein</fullName>
    </recommendedName>
</protein>
<dbReference type="CDD" id="cd12148">
    <property type="entry name" value="fungal_TF_MHR"/>
    <property type="match status" value="1"/>
</dbReference>
<dbReference type="GO" id="GO:0008270">
    <property type="term" value="F:zinc ion binding"/>
    <property type="evidence" value="ECO:0007669"/>
    <property type="project" value="InterPro"/>
</dbReference>
<evidence type="ECO:0000256" key="2">
    <source>
        <dbReference type="SAM" id="MobiDB-lite"/>
    </source>
</evidence>
<accession>A0A4U0U1X9</accession>
<keyword evidence="1" id="KW-0539">Nucleus</keyword>
<comment type="caution">
    <text evidence="4">The sequence shown here is derived from an EMBL/GenBank/DDBJ whole genome shotgun (WGS) entry which is preliminary data.</text>
</comment>
<evidence type="ECO:0000313" key="4">
    <source>
        <dbReference type="EMBL" id="TKA28868.1"/>
    </source>
</evidence>
<dbReference type="Proteomes" id="UP000308549">
    <property type="component" value="Unassembled WGS sequence"/>
</dbReference>
<dbReference type="GO" id="GO:0003700">
    <property type="term" value="F:DNA-binding transcription factor activity"/>
    <property type="evidence" value="ECO:0007669"/>
    <property type="project" value="InterPro"/>
</dbReference>
<dbReference type="PANTHER" id="PTHR46910">
    <property type="entry name" value="TRANSCRIPTION FACTOR PDR1"/>
    <property type="match status" value="1"/>
</dbReference>
<dbReference type="InterPro" id="IPR007219">
    <property type="entry name" value="XnlR_reg_dom"/>
</dbReference>
<feature type="region of interest" description="Disordered" evidence="2">
    <location>
        <begin position="311"/>
        <end position="342"/>
    </location>
</feature>
<dbReference type="AlphaFoldDB" id="A0A4U0U1X9"/>
<evidence type="ECO:0000313" key="5">
    <source>
        <dbReference type="Proteomes" id="UP000308549"/>
    </source>
</evidence>
<gene>
    <name evidence="4" type="ORF">B0A50_03279</name>
</gene>